<protein>
    <submittedName>
        <fullName evidence="2">Uncharacterized protein</fullName>
    </submittedName>
</protein>
<accession>A0A0T5NPT0</accession>
<dbReference type="STRING" id="1641875.XM53_19645"/>
<feature type="transmembrane region" description="Helical" evidence="1">
    <location>
        <begin position="75"/>
        <end position="97"/>
    </location>
</feature>
<evidence type="ECO:0000313" key="3">
    <source>
        <dbReference type="Proteomes" id="UP000051295"/>
    </source>
</evidence>
<organism evidence="2 3">
    <name type="scientific">Roseovarius atlanticus</name>
    <dbReference type="NCBI Taxonomy" id="1641875"/>
    <lineage>
        <taxon>Bacteria</taxon>
        <taxon>Pseudomonadati</taxon>
        <taxon>Pseudomonadota</taxon>
        <taxon>Alphaproteobacteria</taxon>
        <taxon>Rhodobacterales</taxon>
        <taxon>Roseobacteraceae</taxon>
        <taxon>Roseovarius</taxon>
    </lineage>
</organism>
<sequence>MGLRGKTLAARLRRAGRMLPKRLRAEGQYLVEAERKLAHPRLATQVDAARVEKAFGALEEHLKSIDAADRRRSRLIHWLAGLVFNLLILGALVLIVLRWQGVI</sequence>
<comment type="caution">
    <text evidence="2">The sequence shown here is derived from an EMBL/GenBank/DDBJ whole genome shotgun (WGS) entry which is preliminary data.</text>
</comment>
<keyword evidence="3" id="KW-1185">Reference proteome</keyword>
<keyword evidence="1" id="KW-1133">Transmembrane helix</keyword>
<dbReference type="Proteomes" id="UP000051295">
    <property type="component" value="Unassembled WGS sequence"/>
</dbReference>
<evidence type="ECO:0000313" key="2">
    <source>
        <dbReference type="EMBL" id="KRS10796.1"/>
    </source>
</evidence>
<dbReference type="EMBL" id="LAXJ01000027">
    <property type="protein sequence ID" value="KRS10796.1"/>
    <property type="molecule type" value="Genomic_DNA"/>
</dbReference>
<name>A0A0T5NPT0_9RHOB</name>
<dbReference type="AlphaFoldDB" id="A0A0T5NPT0"/>
<reference evidence="2 3" key="1">
    <citation type="submission" date="2015-04" db="EMBL/GenBank/DDBJ databases">
        <title>The draft genome sequence of Roseovarius sp.R12b.</title>
        <authorList>
            <person name="Li G."/>
            <person name="Lai Q."/>
            <person name="Shao Z."/>
            <person name="Yan P."/>
        </authorList>
    </citation>
    <scope>NUCLEOTIDE SEQUENCE [LARGE SCALE GENOMIC DNA]</scope>
    <source>
        <strain evidence="2 3">R12B</strain>
    </source>
</reference>
<keyword evidence="1" id="KW-0472">Membrane</keyword>
<evidence type="ECO:0000256" key="1">
    <source>
        <dbReference type="SAM" id="Phobius"/>
    </source>
</evidence>
<dbReference type="PATRIC" id="fig|1641875.4.peg.2470"/>
<keyword evidence="1" id="KW-0812">Transmembrane</keyword>
<proteinExistence type="predicted"/>
<gene>
    <name evidence="2" type="ORF">XM53_19645</name>
</gene>